<dbReference type="Proteomes" id="UP000095598">
    <property type="component" value="Unassembled WGS sequence"/>
</dbReference>
<dbReference type="InterPro" id="IPR016166">
    <property type="entry name" value="FAD-bd_PCMH"/>
</dbReference>
<dbReference type="Proteomes" id="UP000095553">
    <property type="component" value="Unassembled WGS sequence"/>
</dbReference>
<name>A0A174K8Y2_ANAHA</name>
<keyword evidence="16" id="KW-1185">Reference proteome</keyword>
<accession>A0A174K8Y2</accession>
<dbReference type="InterPro" id="IPR016164">
    <property type="entry name" value="FAD-linked_Oxase-like_C"/>
</dbReference>
<dbReference type="Gene3D" id="1.10.45.10">
    <property type="entry name" value="Vanillyl-alcohol Oxidase, Chain A, domain 4"/>
    <property type="match status" value="1"/>
</dbReference>
<evidence type="ECO:0000313" key="11">
    <source>
        <dbReference type="EMBL" id="WMD17005.1"/>
    </source>
</evidence>
<proteinExistence type="predicted"/>
<dbReference type="Gene3D" id="3.30.70.2740">
    <property type="match status" value="1"/>
</dbReference>
<reference evidence="10" key="4">
    <citation type="submission" date="2020-02" db="EMBL/GenBank/DDBJ databases">
        <authorList>
            <person name="Littmann E."/>
            <person name="Sorbara M."/>
        </authorList>
    </citation>
    <scope>NUCLEOTIDE SEQUENCE</scope>
    <source>
        <strain evidence="10">MSK.14.57</strain>
    </source>
</reference>
<evidence type="ECO:0000313" key="8">
    <source>
        <dbReference type="EMBL" id="CUM88320.1"/>
    </source>
</evidence>
<dbReference type="InterPro" id="IPR004113">
    <property type="entry name" value="FAD-bd_oxidored_4_C"/>
</dbReference>
<dbReference type="PANTHER" id="PTHR42934:SF2">
    <property type="entry name" value="GLYCOLATE OXIDASE SUBUNIT GLCD"/>
    <property type="match status" value="1"/>
</dbReference>
<dbReference type="GeneID" id="92740252"/>
<evidence type="ECO:0000259" key="5">
    <source>
        <dbReference type="PROSITE" id="PS51387"/>
    </source>
</evidence>
<dbReference type="GO" id="GO:0071949">
    <property type="term" value="F:FAD binding"/>
    <property type="evidence" value="ECO:0007669"/>
    <property type="project" value="InterPro"/>
</dbReference>
<evidence type="ECO:0000313" key="16">
    <source>
        <dbReference type="Proteomes" id="UP001644750"/>
    </source>
</evidence>
<dbReference type="Gene3D" id="3.30.465.10">
    <property type="match status" value="1"/>
</dbReference>
<evidence type="ECO:0000313" key="10">
    <source>
        <dbReference type="EMBL" id="NSJ78449.1"/>
    </source>
</evidence>
<dbReference type="FunFam" id="1.10.45.10:FF:000001">
    <property type="entry name" value="D-lactate dehydrogenase mitochondrial"/>
    <property type="match status" value="1"/>
</dbReference>
<reference evidence="12 13" key="1">
    <citation type="submission" date="2015-09" db="EMBL/GenBank/DDBJ databases">
        <authorList>
            <consortium name="Pathogen Informatics"/>
        </authorList>
    </citation>
    <scope>NUCLEOTIDE SEQUENCE [LARGE SCALE GENOMIC DNA]</scope>
    <source>
        <strain evidence="8 14">2789STDY5608868</strain>
        <strain evidence="9 13">2789STDY5834908</strain>
        <strain evidence="7 12">2789STDY5834959</strain>
    </source>
</reference>
<dbReference type="EC" id="1.-.-.-" evidence="9"/>
<evidence type="ECO:0000256" key="2">
    <source>
        <dbReference type="ARBA" id="ARBA00022630"/>
    </source>
</evidence>
<sequence length="475" mass="51587">MSEYQYNKVTPEMIEKFKEIAPKRVLVGDEINEDFTHDEMAIYGKARPEVLVEATSTEEVAAVVKLCNENKVPVTPSGARTGLVGGAVSIGGGVMISLTKMNKILGYDKENFVVKIQSGVLLNDLAQDAEKQGLLYPPDPGEKFATVGGNVATNAGGMRAVKYGCTRDYVRAMTVVLPTGEIVKLGATVSKTSSGYSLLNLMIGSEGTLGIITELTLKVIPAPKSVISLIIPYENLEDCIATVPQFFMHHLAPQALEFMEKEVVMDTEKFLGKQVYPKELEGTEIGAYLLATFDGNSEEQLEDIIEQASEVVLEAGAIDVLVADTPALKKDAWAVRGALLEAIEADTVLLDECDVVVPTNKIAEFLTYTKSLEAEADFRVKSFGHAGDGNLHIYTCSNDMEEGEFKKQVAVFMDKVYAKATEFGGMISGEHGIGHGKMDYLAESLGPVQMRIMEGVKEVFDPNMILNPGKICYKL</sequence>
<dbReference type="SUPFAM" id="SSF56176">
    <property type="entry name" value="FAD-binding/transporter-associated domain-like"/>
    <property type="match status" value="1"/>
</dbReference>
<dbReference type="EMBL" id="CYXT01000007">
    <property type="protein sequence ID" value="CUM88320.1"/>
    <property type="molecule type" value="Genomic_DNA"/>
</dbReference>
<dbReference type="Pfam" id="PF01565">
    <property type="entry name" value="FAD_binding_4"/>
    <property type="match status" value="1"/>
</dbReference>
<evidence type="ECO:0000313" key="9">
    <source>
        <dbReference type="EMBL" id="CUP08524.1"/>
    </source>
</evidence>
<dbReference type="PANTHER" id="PTHR42934">
    <property type="entry name" value="GLYCOLATE OXIDASE SUBUNIT GLCD"/>
    <property type="match status" value="1"/>
</dbReference>
<reference evidence="10 16" key="3">
    <citation type="journal article" date="2020" name="Cell Host Microbe">
        <title>Functional and Genomic Variation between Human-Derived Isolates of Lachnospiraceae Reveals Inter- and Intra-Species Diversity.</title>
        <authorList>
            <person name="Sorbara M.T."/>
            <person name="Littmann E.R."/>
            <person name="Fontana E."/>
            <person name="Moody T.U."/>
            <person name="Kohout C.E."/>
            <person name="Gjonbalaj M."/>
            <person name="Eaton V."/>
            <person name="Seok R."/>
            <person name="Leiner I.M."/>
            <person name="Pamer E.G."/>
        </authorList>
    </citation>
    <scope>NUCLEOTIDE SEQUENCE [LARGE SCALE GENOMIC DNA]</scope>
    <source>
        <strain evidence="10 16">MSK.14.57</strain>
    </source>
</reference>
<evidence type="ECO:0000313" key="6">
    <source>
        <dbReference type="EMBL" id="AQP38941.1"/>
    </source>
</evidence>
<protein>
    <submittedName>
        <fullName evidence="6">2-hydroxy-acid oxidase</fullName>
    </submittedName>
    <submittedName>
        <fullName evidence="10">FAD-binding oxidoreductase</fullName>
    </submittedName>
    <submittedName>
        <fullName evidence="9">Uncharacterized FAD-linked oxidoreductase Rv2280</fullName>
        <ecNumber evidence="9">1.-.-.-</ecNumber>
    </submittedName>
</protein>
<organism evidence="9 13">
    <name type="scientific">Anaerostipes hadrus</name>
    <dbReference type="NCBI Taxonomy" id="649756"/>
    <lineage>
        <taxon>Bacteria</taxon>
        <taxon>Bacillati</taxon>
        <taxon>Bacillota</taxon>
        <taxon>Clostridia</taxon>
        <taxon>Lachnospirales</taxon>
        <taxon>Lachnospiraceae</taxon>
        <taxon>Anaerostipes</taxon>
    </lineage>
</organism>
<dbReference type="InterPro" id="IPR036318">
    <property type="entry name" value="FAD-bd_PCMH-like_sf"/>
</dbReference>
<dbReference type="RefSeq" id="WP_008394107.1">
    <property type="nucleotide sequence ID" value="NZ_BAABXM010000001.1"/>
</dbReference>
<reference evidence="11" key="5">
    <citation type="submission" date="2023-08" db="EMBL/GenBank/DDBJ databases">
        <title>Complete Genome Sequences of butyrate producing Anaerostipes hadrus strains BA1 and GIF7 isolated from the terminal ileum of a healthy lean male.</title>
        <authorList>
            <person name="Low A."/>
            <person name="Sheludchenko M."/>
            <person name="Cheng H.E."/>
            <person name="Koh X.Q."/>
            <person name="Lee J."/>
        </authorList>
    </citation>
    <scope>NUCLEOTIDE SEQUENCE</scope>
    <source>
        <strain evidence="11">BA1</strain>
    </source>
</reference>
<evidence type="ECO:0000256" key="4">
    <source>
        <dbReference type="ARBA" id="ARBA00023002"/>
    </source>
</evidence>
<keyword evidence="2" id="KW-0285">Flavoprotein</keyword>
<dbReference type="Pfam" id="PF02913">
    <property type="entry name" value="FAD-oxidase_C"/>
    <property type="match status" value="1"/>
</dbReference>
<dbReference type="Proteomes" id="UP001644750">
    <property type="component" value="Unassembled WGS sequence"/>
</dbReference>
<dbReference type="InterPro" id="IPR016171">
    <property type="entry name" value="Vanillyl_alc_oxidase_C-sub2"/>
</dbReference>
<keyword evidence="4 9" id="KW-0560">Oxidoreductase</keyword>
<dbReference type="EMBL" id="JAAITB010000004">
    <property type="protein sequence ID" value="NSJ78449.1"/>
    <property type="molecule type" value="Genomic_DNA"/>
</dbReference>
<dbReference type="AlphaFoldDB" id="A0A174K8Y2"/>
<dbReference type="EMBL" id="CP012098">
    <property type="protein sequence ID" value="AQP38941.1"/>
    <property type="molecule type" value="Genomic_DNA"/>
</dbReference>
<reference evidence="6 15" key="2">
    <citation type="journal article" date="2016" name="Sci. Rep.">
        <title>Accelerated dysbiosis of gut microbiota during aggravation of DSS-induced colitis by a butyrate-producing bacterium.</title>
        <authorList>
            <person name="Zhang Q."/>
            <person name="Wu Y."/>
            <person name="Wang J."/>
            <person name="Wu G."/>
            <person name="Long W."/>
            <person name="Xue Z."/>
            <person name="Wang L."/>
            <person name="Zhang X."/>
            <person name="Pang X."/>
            <person name="Zhao Y."/>
            <person name="Zhao L."/>
            <person name="Zhang C."/>
        </authorList>
    </citation>
    <scope>NUCLEOTIDE SEQUENCE [LARGE SCALE GENOMIC DNA]</scope>
    <source>
        <strain evidence="6 15">BPB5</strain>
    </source>
</reference>
<dbReference type="GO" id="GO:0016491">
    <property type="term" value="F:oxidoreductase activity"/>
    <property type="evidence" value="ECO:0007669"/>
    <property type="project" value="UniProtKB-KW"/>
</dbReference>
<dbReference type="InterPro" id="IPR006094">
    <property type="entry name" value="Oxid_FAD_bind_N"/>
</dbReference>
<evidence type="ECO:0000313" key="14">
    <source>
        <dbReference type="Proteomes" id="UP000095598"/>
    </source>
</evidence>
<evidence type="ECO:0000313" key="12">
    <source>
        <dbReference type="Proteomes" id="UP000095553"/>
    </source>
</evidence>
<evidence type="ECO:0000256" key="1">
    <source>
        <dbReference type="ARBA" id="ARBA00001974"/>
    </source>
</evidence>
<feature type="domain" description="FAD-binding PCMH-type" evidence="5">
    <location>
        <begin position="43"/>
        <end position="222"/>
    </location>
</feature>
<evidence type="ECO:0000313" key="13">
    <source>
        <dbReference type="Proteomes" id="UP000095564"/>
    </source>
</evidence>
<dbReference type="EMBL" id="CP132968">
    <property type="protein sequence ID" value="WMD17005.1"/>
    <property type="molecule type" value="Genomic_DNA"/>
</dbReference>
<dbReference type="Proteomes" id="UP000095564">
    <property type="component" value="Unassembled WGS sequence"/>
</dbReference>
<dbReference type="InterPro" id="IPR051914">
    <property type="entry name" value="FAD-linked_OxidoTrans_Type4"/>
</dbReference>
<evidence type="ECO:0000256" key="3">
    <source>
        <dbReference type="ARBA" id="ARBA00022827"/>
    </source>
</evidence>
<dbReference type="Proteomes" id="UP000188159">
    <property type="component" value="Chromosome"/>
</dbReference>
<evidence type="ECO:0000313" key="7">
    <source>
        <dbReference type="EMBL" id="CUM75865.1"/>
    </source>
</evidence>
<dbReference type="PROSITE" id="PS51387">
    <property type="entry name" value="FAD_PCMH"/>
    <property type="match status" value="1"/>
</dbReference>
<dbReference type="EMBL" id="CZAU01000003">
    <property type="protein sequence ID" value="CUP08524.1"/>
    <property type="molecule type" value="Genomic_DNA"/>
</dbReference>
<gene>
    <name evidence="6" type="ORF">DO83_04585</name>
    <name evidence="8" type="ORF">ERS852425_01209</name>
    <name evidence="9" type="ORF">ERS852520_00573</name>
    <name evidence="7" type="ORF">ERS852571_00434</name>
    <name evidence="10" type="ORF">G5A72_02350</name>
    <name evidence="11" type="ORF">RBI15_02565</name>
</gene>
<evidence type="ECO:0000313" key="15">
    <source>
        <dbReference type="Proteomes" id="UP000188159"/>
    </source>
</evidence>
<comment type="cofactor">
    <cofactor evidence="1">
        <name>FAD</name>
        <dbReference type="ChEBI" id="CHEBI:57692"/>
    </cofactor>
</comment>
<dbReference type="OrthoDB" id="9767256at2"/>
<dbReference type="SUPFAM" id="SSF55103">
    <property type="entry name" value="FAD-linked oxidases, C-terminal domain"/>
    <property type="match status" value="1"/>
</dbReference>
<dbReference type="Proteomes" id="UP001243496">
    <property type="component" value="Chromosome"/>
</dbReference>
<dbReference type="EMBL" id="CYXY01000002">
    <property type="protein sequence ID" value="CUM75865.1"/>
    <property type="molecule type" value="Genomic_DNA"/>
</dbReference>
<keyword evidence="3" id="KW-0274">FAD</keyword>
<dbReference type="InterPro" id="IPR016169">
    <property type="entry name" value="FAD-bd_PCMH_sub2"/>
</dbReference>